<sequence length="337" mass="36783">MNVASLISCEQPEPFRGPTSSYFTRLRSPSIPHRAPKERTPSASPYSRATRFPLSPSEDDGKPKCSLPSISSLFREVSGVADTHVAKRQRTNPPQIDLSLKGRNAHHDDAAARLRPALPLTPPLRPDSSMTTNQSQCISSPPRSAISLPSIVSGYPSPISEAPEARRMSQNSPHSRGLSTSHSQAPCPETRYPSPPQANSPAFSAPAEQPSAGPEFYTPATRTGSFPPIAFTVIPTPTTQPQMLPLRGPAWQHHHYFPPSNTTAYPLNHDRYICRICHKAFSRPSSLRIHSHSHTGEKPFRCPHAGCGKAFSVRSNMKRHERGCHPGRATAQAALVN</sequence>
<organism evidence="1">
    <name type="scientific">Ophidiomyces ophidiicola</name>
    <dbReference type="NCBI Taxonomy" id="1387563"/>
    <lineage>
        <taxon>Eukaryota</taxon>
        <taxon>Fungi</taxon>
        <taxon>Dikarya</taxon>
        <taxon>Ascomycota</taxon>
        <taxon>Pezizomycotina</taxon>
        <taxon>Eurotiomycetes</taxon>
        <taxon>Eurotiomycetidae</taxon>
        <taxon>Onygenales</taxon>
        <taxon>Onygenaceae</taxon>
        <taxon>Ophidiomyces</taxon>
    </lineage>
</organism>
<name>A0ACB8V2H9_9EURO</name>
<proteinExistence type="predicted"/>
<accession>A0ACB8V2H9</accession>
<protein>
    <submittedName>
        <fullName evidence="1">Uncharacterized protein</fullName>
    </submittedName>
</protein>
<evidence type="ECO:0000313" key="1">
    <source>
        <dbReference type="EMBL" id="KAI2389699.1"/>
    </source>
</evidence>
<comment type="caution">
    <text evidence="1">The sequence shown here is derived from an EMBL/GenBank/DDBJ whole genome shotgun (WGS) entry which is preliminary data.</text>
</comment>
<dbReference type="EMBL" id="JALBCA010000022">
    <property type="protein sequence ID" value="KAI2389699.1"/>
    <property type="molecule type" value="Genomic_DNA"/>
</dbReference>
<gene>
    <name evidence="1" type="ORF">LOY88_001973</name>
</gene>
<reference evidence="1" key="1">
    <citation type="journal article" date="2022" name="bioRxiv">
        <title>Population genetic analysis of Ophidiomyces ophidiicola, the causative agent of snake fungal disease, indicates recent introductions to the USA.</title>
        <authorList>
            <person name="Ladner J.T."/>
            <person name="Palmer J.M."/>
            <person name="Ettinger C.L."/>
            <person name="Stajich J.E."/>
            <person name="Farrell T.M."/>
            <person name="Glorioso B.M."/>
            <person name="Lawson B."/>
            <person name="Price S.J."/>
            <person name="Stengle A.G."/>
            <person name="Grear D.A."/>
            <person name="Lorch J.M."/>
        </authorList>
    </citation>
    <scope>NUCLEOTIDE SEQUENCE</scope>
    <source>
        <strain evidence="1">NWHC 24266-5</strain>
    </source>
</reference>